<dbReference type="SUPFAM" id="SSF49265">
    <property type="entry name" value="Fibronectin type III"/>
    <property type="match status" value="1"/>
</dbReference>
<dbReference type="InterPro" id="IPR013783">
    <property type="entry name" value="Ig-like_fold"/>
</dbReference>
<dbReference type="Gene3D" id="2.60.40.10">
    <property type="entry name" value="Immunoglobulins"/>
    <property type="match status" value="1"/>
</dbReference>
<dbReference type="InterPro" id="IPR036116">
    <property type="entry name" value="FN3_sf"/>
</dbReference>
<dbReference type="CDD" id="cd00063">
    <property type="entry name" value="FN3"/>
    <property type="match status" value="1"/>
</dbReference>
<dbReference type="AlphaFoldDB" id="A0A450U9P9"/>
<dbReference type="PROSITE" id="PS50853">
    <property type="entry name" value="FN3"/>
    <property type="match status" value="1"/>
</dbReference>
<evidence type="ECO:0000313" key="4">
    <source>
        <dbReference type="EMBL" id="VFJ88820.1"/>
    </source>
</evidence>
<evidence type="ECO:0000313" key="3">
    <source>
        <dbReference type="EMBL" id="VFJ87178.1"/>
    </source>
</evidence>
<reference evidence="4" key="1">
    <citation type="submission" date="2019-02" db="EMBL/GenBank/DDBJ databases">
        <authorList>
            <person name="Gruber-Vodicka R. H."/>
            <person name="Seah K. B. B."/>
        </authorList>
    </citation>
    <scope>NUCLEOTIDE SEQUENCE</scope>
    <source>
        <strain evidence="5">BECK_SA2B12</strain>
        <strain evidence="3">BECK_SA2B15</strain>
        <strain evidence="4">BECK_SA2B20</strain>
    </source>
</reference>
<evidence type="ECO:0000259" key="2">
    <source>
        <dbReference type="PROSITE" id="PS50853"/>
    </source>
</evidence>
<dbReference type="InterPro" id="IPR003961">
    <property type="entry name" value="FN3_dom"/>
</dbReference>
<dbReference type="EMBL" id="CAADFI010000002">
    <property type="protein sequence ID" value="VFJ88820.1"/>
    <property type="molecule type" value="Genomic_DNA"/>
</dbReference>
<feature type="coiled-coil region" evidence="1">
    <location>
        <begin position="40"/>
        <end position="67"/>
    </location>
</feature>
<dbReference type="SMART" id="SM00060">
    <property type="entry name" value="FN3"/>
    <property type="match status" value="1"/>
</dbReference>
<dbReference type="Pfam" id="PF00041">
    <property type="entry name" value="fn3"/>
    <property type="match status" value="1"/>
</dbReference>
<feature type="domain" description="Fibronectin type-III" evidence="2">
    <location>
        <begin position="113"/>
        <end position="203"/>
    </location>
</feature>
<sequence>MASKFPKVEAKILDLGQEISAGLAANTDIYPAPPMSVTDLDDAIAAYEAARDEMVAAQAQAKLAVEKKDQVLKALVGGMKSILRYAENTVDYDDGKLNLIGWSGRHKPTHLTAPGQVRELDSPDRGEGWIALHWKKPIDGGKVASYKIQRKEGDSENWLDVGVAVELNITVSGQPSGKHLEFRVVAINRAGDGMPSNGVLAVL</sequence>
<evidence type="ECO:0000256" key="1">
    <source>
        <dbReference type="SAM" id="Coils"/>
    </source>
</evidence>
<accession>A0A450U9P9</accession>
<proteinExistence type="predicted"/>
<gene>
    <name evidence="3" type="ORF">BECKH772A_GA0070896_1000243</name>
    <name evidence="4" type="ORF">BECKH772B_GA0070898_1000239</name>
    <name evidence="5" type="ORF">BECKH772C_GA0070978_1000190</name>
</gene>
<evidence type="ECO:0000313" key="5">
    <source>
        <dbReference type="EMBL" id="VFJ95070.1"/>
    </source>
</evidence>
<dbReference type="EMBL" id="CAADFJ010000001">
    <property type="protein sequence ID" value="VFJ95070.1"/>
    <property type="molecule type" value="Genomic_DNA"/>
</dbReference>
<organism evidence="4">
    <name type="scientific">Candidatus Kentrum eta</name>
    <dbReference type="NCBI Taxonomy" id="2126337"/>
    <lineage>
        <taxon>Bacteria</taxon>
        <taxon>Pseudomonadati</taxon>
        <taxon>Pseudomonadota</taxon>
        <taxon>Gammaproteobacteria</taxon>
        <taxon>Candidatus Kentrum</taxon>
    </lineage>
</organism>
<name>A0A450U9P9_9GAMM</name>
<protein>
    <submittedName>
        <fullName evidence="4">Fibronectin type III domain-containing protein</fullName>
    </submittedName>
</protein>
<keyword evidence="1" id="KW-0175">Coiled coil</keyword>
<dbReference type="EMBL" id="CAADFG010000002">
    <property type="protein sequence ID" value="VFJ87178.1"/>
    <property type="molecule type" value="Genomic_DNA"/>
</dbReference>